<proteinExistence type="predicted"/>
<dbReference type="EMBL" id="DSMG01000084">
    <property type="protein sequence ID" value="HDX31543.1"/>
    <property type="molecule type" value="Genomic_DNA"/>
</dbReference>
<dbReference type="Pfam" id="PF07849">
    <property type="entry name" value="DUF1641"/>
    <property type="match status" value="1"/>
</dbReference>
<gene>
    <name evidence="1" type="ORF">ENQ20_08605</name>
</gene>
<comment type="caution">
    <text evidence="1">The sequence shown here is derived from an EMBL/GenBank/DDBJ whole genome shotgun (WGS) entry which is preliminary data.</text>
</comment>
<reference evidence="1" key="1">
    <citation type="journal article" date="2020" name="mSystems">
        <title>Genome- and Community-Level Interaction Insights into Carbon Utilization and Element Cycling Functions of Hydrothermarchaeota in Hydrothermal Sediment.</title>
        <authorList>
            <person name="Zhou Z."/>
            <person name="Liu Y."/>
            <person name="Xu W."/>
            <person name="Pan J."/>
            <person name="Luo Z.H."/>
            <person name="Li M."/>
        </authorList>
    </citation>
    <scope>NUCLEOTIDE SEQUENCE [LARGE SCALE GENOMIC DNA]</scope>
    <source>
        <strain evidence="1">SpSt-289</strain>
    </source>
</reference>
<accession>A0A7C1JAL3</accession>
<protein>
    <submittedName>
        <fullName evidence="1">DUF1641 domain-containing protein</fullName>
    </submittedName>
</protein>
<dbReference type="InterPro" id="IPR012440">
    <property type="entry name" value="DUF1641"/>
</dbReference>
<sequence>MSTVVLDTDRPVAYSEQHSEQLTEINQKLDLVAQSLSVLSAQVNYLMERAEIERQRQQMWDDLFADLKPVLNDMYAATEEQLSEMQQFVTLDDILELVKRLARNTRTLNEMLDLLESAHDFIKDASPLTKDMMTEATDRLAELERKGYFGFARQSFYVVDQIVTSFSEEDVRQLGDNIVLILNTVKALTQPQMMTLLNNLTRGFHEAEAEAQAGRLEIGYLALLRKLRDPEVRRGLAITLETLRRVSAQSPK</sequence>
<dbReference type="AlphaFoldDB" id="A0A7C1JAL3"/>
<name>A0A7C1JAL3_9CHLR</name>
<evidence type="ECO:0000313" key="1">
    <source>
        <dbReference type="EMBL" id="HDX31543.1"/>
    </source>
</evidence>
<organism evidence="1">
    <name type="scientific">Caldilinea aerophila</name>
    <dbReference type="NCBI Taxonomy" id="133453"/>
    <lineage>
        <taxon>Bacteria</taxon>
        <taxon>Bacillati</taxon>
        <taxon>Chloroflexota</taxon>
        <taxon>Caldilineae</taxon>
        <taxon>Caldilineales</taxon>
        <taxon>Caldilineaceae</taxon>
        <taxon>Caldilinea</taxon>
    </lineage>
</organism>